<dbReference type="Proteomes" id="UP001498238">
    <property type="component" value="Unassembled WGS sequence"/>
</dbReference>
<keyword evidence="1" id="KW-0812">Transmembrane</keyword>
<organism evidence="2 3">
    <name type="scientific">Brevibacterium metallidurans</name>
    <dbReference type="NCBI Taxonomy" id="1482676"/>
    <lineage>
        <taxon>Bacteria</taxon>
        <taxon>Bacillati</taxon>
        <taxon>Actinomycetota</taxon>
        <taxon>Actinomycetes</taxon>
        <taxon>Micrococcales</taxon>
        <taxon>Brevibacteriaceae</taxon>
        <taxon>Brevibacterium</taxon>
    </lineage>
</organism>
<sequence>MRVDAQGRPASIGGAFGFGAAALVVFAFPIAMFSFLGLIAYSGCMIHCEADAQTDWVTTMSYLGIVGLLVIDIGLWAWAGYRLTRPIPLIIAAVPVIVTGVVVAAGMIGGAF</sequence>
<gene>
    <name evidence="2" type="ORF">NCCP602_03680</name>
</gene>
<keyword evidence="1" id="KW-1133">Transmembrane helix</keyword>
<proteinExistence type="predicted"/>
<keyword evidence="1" id="KW-0472">Membrane</keyword>
<reference evidence="2 3" key="1">
    <citation type="submission" date="2024-01" db="EMBL/GenBank/DDBJ databases">
        <title>Characterization of antibiotic resistant novel bacterial strains and their environmental applications.</title>
        <authorList>
            <person name="Manzoor S."/>
            <person name="Abbas S."/>
            <person name="Arshad M."/>
            <person name="Ahmed I."/>
        </authorList>
    </citation>
    <scope>NUCLEOTIDE SEQUENCE [LARGE SCALE GENOMIC DNA]</scope>
    <source>
        <strain evidence="2 3">NCCP-602</strain>
    </source>
</reference>
<dbReference type="RefSeq" id="WP_339391386.1">
    <property type="nucleotide sequence ID" value="NZ_BAAAAF010000001.1"/>
</dbReference>
<evidence type="ECO:0000256" key="1">
    <source>
        <dbReference type="SAM" id="Phobius"/>
    </source>
</evidence>
<feature type="transmembrane region" description="Helical" evidence="1">
    <location>
        <begin position="88"/>
        <end position="109"/>
    </location>
</feature>
<feature type="transmembrane region" description="Helical" evidence="1">
    <location>
        <begin position="12"/>
        <end position="41"/>
    </location>
</feature>
<keyword evidence="3" id="KW-1185">Reference proteome</keyword>
<evidence type="ECO:0000313" key="3">
    <source>
        <dbReference type="Proteomes" id="UP001498238"/>
    </source>
</evidence>
<feature type="transmembrane region" description="Helical" evidence="1">
    <location>
        <begin position="61"/>
        <end position="81"/>
    </location>
</feature>
<evidence type="ECO:0000313" key="2">
    <source>
        <dbReference type="EMBL" id="GAA0034407.1"/>
    </source>
</evidence>
<accession>A0ABP3C474</accession>
<comment type="caution">
    <text evidence="2">The sequence shown here is derived from an EMBL/GenBank/DDBJ whole genome shotgun (WGS) entry which is preliminary data.</text>
</comment>
<name>A0ABP3C474_9MICO</name>
<protein>
    <submittedName>
        <fullName evidence="2">Uncharacterized protein</fullName>
    </submittedName>
</protein>
<dbReference type="EMBL" id="BAAAAF010000001">
    <property type="protein sequence ID" value="GAA0034407.1"/>
    <property type="molecule type" value="Genomic_DNA"/>
</dbReference>